<dbReference type="RefSeq" id="WP_405338464.1">
    <property type="nucleotide sequence ID" value="NZ_JBANFI010000003.1"/>
</dbReference>
<keyword evidence="4" id="KW-0472">Membrane</keyword>
<organism evidence="7 8">
    <name type="scientific">Marinospirillum alkalitolerans</name>
    <dbReference type="NCBI Taxonomy" id="3123374"/>
    <lineage>
        <taxon>Bacteria</taxon>
        <taxon>Pseudomonadati</taxon>
        <taxon>Pseudomonadota</taxon>
        <taxon>Gammaproteobacteria</taxon>
        <taxon>Oceanospirillales</taxon>
        <taxon>Oceanospirillaceae</taxon>
        <taxon>Marinospirillum</taxon>
    </lineage>
</organism>
<accession>A0ABW8PXH9</accession>
<dbReference type="PANTHER" id="PTHR38776:SF1">
    <property type="entry name" value="MLTA-INTERACTING PROTEIN-RELATED"/>
    <property type="match status" value="1"/>
</dbReference>
<sequence length="248" mass="28024">MSRYWRLWLCLMVFFCLPAQAQFSAGIGFSASQSPYQGVSSNPNTIPAYVNYQGQRLYLRGTELGFALWQQGDRQQAFSLNVIASGRLAGYHASDSAFLTGMATRRWSLDGGLALSGRHQQHLFSIKAVHDLLDHHQGYEISGYYGHLLRLHPRWTLTPGVQLSWQNDDLVDYYFGVRSEEARDGRAAYQAAGGLEPQVSLMSLWQISERQQLIAIARVRYLASEVRQSPLVDRRHTSGVFLGYILSF</sequence>
<proteinExistence type="inferred from homology"/>
<dbReference type="InterPro" id="IPR010583">
    <property type="entry name" value="MipA"/>
</dbReference>
<dbReference type="Pfam" id="PF06629">
    <property type="entry name" value="MipA"/>
    <property type="match status" value="1"/>
</dbReference>
<evidence type="ECO:0000256" key="3">
    <source>
        <dbReference type="ARBA" id="ARBA00022729"/>
    </source>
</evidence>
<name>A0ABW8PXH9_9GAMM</name>
<evidence type="ECO:0000256" key="5">
    <source>
        <dbReference type="ARBA" id="ARBA00023237"/>
    </source>
</evidence>
<evidence type="ECO:0000313" key="7">
    <source>
        <dbReference type="EMBL" id="MFK7160599.1"/>
    </source>
</evidence>
<keyword evidence="3 6" id="KW-0732">Signal</keyword>
<reference evidence="7 8" key="1">
    <citation type="submission" date="2024-02" db="EMBL/GenBank/DDBJ databases">
        <title>Marinospirillum sp. MEB 164 isolated from Lonar lake sediment.</title>
        <authorList>
            <person name="Joshi A."/>
            <person name="Thite S."/>
        </authorList>
    </citation>
    <scope>NUCLEOTIDE SEQUENCE [LARGE SCALE GENOMIC DNA]</scope>
    <source>
        <strain evidence="7 8">MEB164</strain>
    </source>
</reference>
<feature type="signal peptide" evidence="6">
    <location>
        <begin position="1"/>
        <end position="21"/>
    </location>
</feature>
<keyword evidence="5" id="KW-0998">Cell outer membrane</keyword>
<protein>
    <submittedName>
        <fullName evidence="7">MipA/OmpV family protein</fullName>
    </submittedName>
</protein>
<dbReference type="PANTHER" id="PTHR38776">
    <property type="entry name" value="MLTA-INTERACTING PROTEIN-RELATED"/>
    <property type="match status" value="1"/>
</dbReference>
<gene>
    <name evidence="7" type="ORF">V6U78_06070</name>
</gene>
<evidence type="ECO:0000256" key="6">
    <source>
        <dbReference type="SAM" id="SignalP"/>
    </source>
</evidence>
<evidence type="ECO:0000256" key="4">
    <source>
        <dbReference type="ARBA" id="ARBA00023136"/>
    </source>
</evidence>
<comment type="subcellular location">
    <subcellularLocation>
        <location evidence="1">Cell outer membrane</location>
    </subcellularLocation>
</comment>
<evidence type="ECO:0000256" key="2">
    <source>
        <dbReference type="ARBA" id="ARBA00005722"/>
    </source>
</evidence>
<evidence type="ECO:0000313" key="8">
    <source>
        <dbReference type="Proteomes" id="UP001621714"/>
    </source>
</evidence>
<comment type="caution">
    <text evidence="7">The sequence shown here is derived from an EMBL/GenBank/DDBJ whole genome shotgun (WGS) entry which is preliminary data.</text>
</comment>
<feature type="chain" id="PRO_5047464348" evidence="6">
    <location>
        <begin position="22"/>
        <end position="248"/>
    </location>
</feature>
<comment type="similarity">
    <text evidence="2">Belongs to the MipA/OmpV family.</text>
</comment>
<evidence type="ECO:0000256" key="1">
    <source>
        <dbReference type="ARBA" id="ARBA00004442"/>
    </source>
</evidence>
<dbReference type="EMBL" id="JBANFI010000003">
    <property type="protein sequence ID" value="MFK7160599.1"/>
    <property type="molecule type" value="Genomic_DNA"/>
</dbReference>
<dbReference type="Proteomes" id="UP001621714">
    <property type="component" value="Unassembled WGS sequence"/>
</dbReference>
<keyword evidence="8" id="KW-1185">Reference proteome</keyword>